<feature type="region of interest" description="Disordered" evidence="2">
    <location>
        <begin position="24"/>
        <end position="47"/>
    </location>
</feature>
<dbReference type="Proteomes" id="UP001634007">
    <property type="component" value="Unassembled WGS sequence"/>
</dbReference>
<evidence type="ECO:0000256" key="2">
    <source>
        <dbReference type="SAM" id="MobiDB-lite"/>
    </source>
</evidence>
<reference evidence="4 5" key="1">
    <citation type="submission" date="2024-11" db="EMBL/GenBank/DDBJ databases">
        <title>Chromosome-level genome assembly of Eucalyptus globulus Labill. provides insights into its genome evolution.</title>
        <authorList>
            <person name="Li X."/>
        </authorList>
    </citation>
    <scope>NUCLEOTIDE SEQUENCE [LARGE SCALE GENOMIC DNA]</scope>
    <source>
        <strain evidence="4">CL2024</strain>
        <tissue evidence="4">Fresh tender leaves</tissue>
    </source>
</reference>
<organism evidence="4 5">
    <name type="scientific">Eucalyptus globulus</name>
    <name type="common">Tasmanian blue gum</name>
    <dbReference type="NCBI Taxonomy" id="34317"/>
    <lineage>
        <taxon>Eukaryota</taxon>
        <taxon>Viridiplantae</taxon>
        <taxon>Streptophyta</taxon>
        <taxon>Embryophyta</taxon>
        <taxon>Tracheophyta</taxon>
        <taxon>Spermatophyta</taxon>
        <taxon>Magnoliopsida</taxon>
        <taxon>eudicotyledons</taxon>
        <taxon>Gunneridae</taxon>
        <taxon>Pentapetalae</taxon>
        <taxon>rosids</taxon>
        <taxon>malvids</taxon>
        <taxon>Myrtales</taxon>
        <taxon>Myrtaceae</taxon>
        <taxon>Myrtoideae</taxon>
        <taxon>Eucalypteae</taxon>
        <taxon>Eucalyptus</taxon>
    </lineage>
</organism>
<protein>
    <recommendedName>
        <fullName evidence="3">Disease resistance R13L4/SHOC-2-like LRR domain-containing protein</fullName>
    </recommendedName>
</protein>
<feature type="compositionally biased region" description="Basic and acidic residues" evidence="2">
    <location>
        <begin position="24"/>
        <end position="39"/>
    </location>
</feature>
<evidence type="ECO:0000313" key="5">
    <source>
        <dbReference type="Proteomes" id="UP001634007"/>
    </source>
</evidence>
<keyword evidence="5" id="KW-1185">Reference proteome</keyword>
<proteinExistence type="predicted"/>
<dbReference type="Gene3D" id="3.80.10.10">
    <property type="entry name" value="Ribonuclease Inhibitor"/>
    <property type="match status" value="1"/>
</dbReference>
<evidence type="ECO:0000259" key="3">
    <source>
        <dbReference type="Pfam" id="PF23598"/>
    </source>
</evidence>
<sequence length="282" mass="31552">MDDFGFHSGISWESVAPGNIRSEAHQHNQSDERHLECKESPTSVPERSIVRKAHPTPYISGKPPYCKLETLWGLFIETGKSPMIRVLKKLRSLKKLGVTCRPRAVKAVTECFSSLTRLESLRLRSRDLLGQPAVLNLSEMKGSPSLSKVYMLGSLESVPSFSSVCKNLKVLTLSMSRLKGDPMEALYDLKDLIVLRLLARSFTGKRLDCKAGFPKLRILKLWMLEELEVLVVEQGAMRSLEELEIRQCEKLGTVVGLELIDSLKSVSLTGVDEGLASIWKKN</sequence>
<dbReference type="Pfam" id="PF23598">
    <property type="entry name" value="LRR_14"/>
    <property type="match status" value="1"/>
</dbReference>
<accession>A0ABD3J335</accession>
<comment type="caution">
    <text evidence="4">The sequence shown here is derived from an EMBL/GenBank/DDBJ whole genome shotgun (WGS) entry which is preliminary data.</text>
</comment>
<keyword evidence="1" id="KW-0677">Repeat</keyword>
<evidence type="ECO:0000256" key="1">
    <source>
        <dbReference type="ARBA" id="ARBA00022737"/>
    </source>
</evidence>
<dbReference type="EMBL" id="JBJKBG010000010">
    <property type="protein sequence ID" value="KAL3720753.1"/>
    <property type="molecule type" value="Genomic_DNA"/>
</dbReference>
<dbReference type="SUPFAM" id="SSF52058">
    <property type="entry name" value="L domain-like"/>
    <property type="match status" value="1"/>
</dbReference>
<name>A0ABD3J335_EUCGL</name>
<gene>
    <name evidence="4" type="ORF">ACJRO7_005544</name>
</gene>
<dbReference type="PANTHER" id="PTHR15140">
    <property type="entry name" value="TUBULIN-SPECIFIC CHAPERONE E"/>
    <property type="match status" value="1"/>
</dbReference>
<dbReference type="AlphaFoldDB" id="A0ABD3J335"/>
<evidence type="ECO:0000313" key="4">
    <source>
        <dbReference type="EMBL" id="KAL3720753.1"/>
    </source>
</evidence>
<feature type="domain" description="Disease resistance R13L4/SHOC-2-like LRR" evidence="3">
    <location>
        <begin position="67"/>
        <end position="269"/>
    </location>
</feature>
<dbReference type="InterPro" id="IPR055414">
    <property type="entry name" value="LRR_R13L4/SHOC2-like"/>
</dbReference>
<dbReference type="PANTHER" id="PTHR15140:SF37">
    <property type="entry name" value="UBIQUITIN-LIKE DOMAIN-CONTAINING PROTEIN"/>
    <property type="match status" value="1"/>
</dbReference>
<dbReference type="InterPro" id="IPR032675">
    <property type="entry name" value="LRR_dom_sf"/>
</dbReference>